<evidence type="ECO:0000259" key="1">
    <source>
        <dbReference type="Pfam" id="PF13472"/>
    </source>
</evidence>
<dbReference type="Proteomes" id="UP000707477">
    <property type="component" value="Unassembled WGS sequence"/>
</dbReference>
<dbReference type="RefSeq" id="WP_168849269.1">
    <property type="nucleotide sequence ID" value="NZ_JAAVSD010000003.1"/>
</dbReference>
<comment type="caution">
    <text evidence="2">The sequence shown here is derived from an EMBL/GenBank/DDBJ whole genome shotgun (WGS) entry which is preliminary data.</text>
</comment>
<dbReference type="EMBL" id="JAAVSD010000003">
    <property type="protein sequence ID" value="NLR28932.1"/>
    <property type="molecule type" value="Genomic_DNA"/>
</dbReference>
<dbReference type="Pfam" id="PF13472">
    <property type="entry name" value="Lipase_GDSL_2"/>
    <property type="match status" value="1"/>
</dbReference>
<proteinExistence type="predicted"/>
<dbReference type="CDD" id="cd00229">
    <property type="entry name" value="SGNH_hydrolase"/>
    <property type="match status" value="1"/>
</dbReference>
<keyword evidence="2" id="KW-0378">Hydrolase</keyword>
<reference evidence="2 3" key="1">
    <citation type="submission" date="2020-03" db="EMBL/GenBank/DDBJ databases">
        <authorList>
            <person name="Zhang Z."/>
            <person name="Guo Z."/>
            <person name="Hou Q."/>
            <person name="Shen X."/>
        </authorList>
    </citation>
    <scope>NUCLEOTIDE SEQUENCE [LARGE SCALE GENOMIC DNA]</scope>
    <source>
        <strain evidence="2 3">HBUAS51329</strain>
    </source>
</reference>
<dbReference type="PANTHER" id="PTHR30383:SF29">
    <property type="entry name" value="SGNH HYDROLASE-TYPE ESTERASE DOMAIN-CONTAINING PROTEIN"/>
    <property type="match status" value="1"/>
</dbReference>
<dbReference type="PANTHER" id="PTHR30383">
    <property type="entry name" value="THIOESTERASE 1/PROTEASE 1/LYSOPHOSPHOLIPASE L1"/>
    <property type="match status" value="1"/>
</dbReference>
<name>A0ABX1L1L9_9LACO</name>
<organism evidence="2 3">
    <name type="scientific">Levilactobacillus tujiorum</name>
    <dbReference type="NCBI Taxonomy" id="2912243"/>
    <lineage>
        <taxon>Bacteria</taxon>
        <taxon>Bacillati</taxon>
        <taxon>Bacillota</taxon>
        <taxon>Bacilli</taxon>
        <taxon>Lactobacillales</taxon>
        <taxon>Lactobacillaceae</taxon>
        <taxon>Levilactobacillus</taxon>
    </lineage>
</organism>
<accession>A0ABX1L1L9</accession>
<dbReference type="InterPro" id="IPR036514">
    <property type="entry name" value="SGNH_hydro_sf"/>
</dbReference>
<evidence type="ECO:0000313" key="3">
    <source>
        <dbReference type="Proteomes" id="UP000707477"/>
    </source>
</evidence>
<feature type="domain" description="SGNH hydrolase-type esterase" evidence="1">
    <location>
        <begin position="15"/>
        <end position="209"/>
    </location>
</feature>
<dbReference type="InterPro" id="IPR013830">
    <property type="entry name" value="SGNH_hydro"/>
</dbReference>
<dbReference type="GO" id="GO:0016787">
    <property type="term" value="F:hydrolase activity"/>
    <property type="evidence" value="ECO:0007669"/>
    <property type="project" value="UniProtKB-KW"/>
</dbReference>
<dbReference type="Gene3D" id="3.40.50.1110">
    <property type="entry name" value="SGNH hydrolase"/>
    <property type="match status" value="1"/>
</dbReference>
<keyword evidence="3" id="KW-1185">Reference proteome</keyword>
<sequence length="225" mass="25419">MKKPLTLFDDKIINCFGDSTTWGDNGVGTGGNQISWTTSIQNIIKFKELRNYGVCGSRIAVKSDRDDSFIERYKSMDNDADIITVFGGVNDFQHDIPLGELGDTDVQTFYGALDTLIHGLVKKYPNQPIIFMTPTKNNFHHPTKNYPTTLQSNGVGLHQKDYVEAMLKICDFYSLPVIDLYKESGVSPFLPEYVPKFHPDGLHYSQDGYSHLAHRIAGELLRFIF</sequence>
<protein>
    <submittedName>
        <fullName evidence="2">SGNH/GDSL hydrolase family protein</fullName>
    </submittedName>
</protein>
<gene>
    <name evidence="2" type="ORF">HEQ44_01900</name>
</gene>
<evidence type="ECO:0000313" key="2">
    <source>
        <dbReference type="EMBL" id="NLR28932.1"/>
    </source>
</evidence>
<dbReference type="InterPro" id="IPR051532">
    <property type="entry name" value="Ester_Hydrolysis_Enzymes"/>
</dbReference>
<dbReference type="SUPFAM" id="SSF52266">
    <property type="entry name" value="SGNH hydrolase"/>
    <property type="match status" value="1"/>
</dbReference>